<evidence type="ECO:0000313" key="2">
    <source>
        <dbReference type="EMBL" id="MBU9764784.1"/>
    </source>
</evidence>
<dbReference type="Pfam" id="PF11716">
    <property type="entry name" value="MDMPI_N"/>
    <property type="match status" value="1"/>
</dbReference>
<reference evidence="2 3" key="1">
    <citation type="journal article" date="2021" name="Sci. Rep.">
        <title>Phenotypic and genomic hallmarks of a novel, potentially pathogenic rapidly growing Mycobacterium species related to the Mycobacterium fortuitum complex.</title>
        <authorList>
            <person name="Gharbi R."/>
            <person name="Khanna V."/>
            <person name="Frigui W."/>
            <person name="Mhenni B."/>
            <person name="Brosch R."/>
            <person name="Mardassi H."/>
        </authorList>
    </citation>
    <scope>NUCLEOTIDE SEQUENCE [LARGE SCALE GENOMIC DNA]</scope>
    <source>
        <strain evidence="2 3">TNTM28</strain>
    </source>
</reference>
<dbReference type="RefSeq" id="WP_217157660.1">
    <property type="nucleotide sequence ID" value="NZ_VOMB01000016.1"/>
</dbReference>
<comment type="caution">
    <text evidence="2">The sequence shown here is derived from an EMBL/GenBank/DDBJ whole genome shotgun (WGS) entry which is preliminary data.</text>
</comment>
<feature type="domain" description="Mycothiol-dependent maleylpyruvate isomerase metal-binding" evidence="1">
    <location>
        <begin position="12"/>
        <end position="163"/>
    </location>
</feature>
<organism evidence="2 3">
    <name type="scientific">[Mycobacterium] fortunisiensis</name>
    <dbReference type="NCBI Taxonomy" id="2600579"/>
    <lineage>
        <taxon>Bacteria</taxon>
        <taxon>Bacillati</taxon>
        <taxon>Actinomycetota</taxon>
        <taxon>Actinomycetes</taxon>
        <taxon>Mycobacteriales</taxon>
        <taxon>Mycobacteriaceae</taxon>
        <taxon>Mycolicibacterium</taxon>
    </lineage>
</organism>
<gene>
    <name evidence="2" type="ORF">FR943_13155</name>
</gene>
<dbReference type="EMBL" id="VOMB01000016">
    <property type="protein sequence ID" value="MBU9764784.1"/>
    <property type="molecule type" value="Genomic_DNA"/>
</dbReference>
<evidence type="ECO:0000259" key="1">
    <source>
        <dbReference type="Pfam" id="PF11716"/>
    </source>
</evidence>
<evidence type="ECO:0000313" key="3">
    <source>
        <dbReference type="Proteomes" id="UP000812982"/>
    </source>
</evidence>
<keyword evidence="3" id="KW-1185">Reference proteome</keyword>
<dbReference type="Proteomes" id="UP000812982">
    <property type="component" value="Unassembled WGS sequence"/>
</dbReference>
<proteinExistence type="predicted"/>
<sequence>MRLVGSALRDSLADAWERWAYRCAELSATQWRTATRCEAWDVQALVAHVCPEASTFDQLVNAPAVSPAAVADAAEMLRIFNQPDGVANTTAEQIAERGVLAATTLTPATAAARFVDAAARLRAMPEMSRADETVISYPIIGSTTLAVVAEVALLEATVHLLDLDDAVGGAAPSAVALAATRDLLISVPDPTVAVEALAGRRPAQAAVPAIR</sequence>
<name>A0ABS6KMH4_9MYCO</name>
<accession>A0ABS6KMH4</accession>
<dbReference type="InterPro" id="IPR024344">
    <property type="entry name" value="MDMPI_metal-binding"/>
</dbReference>
<protein>
    <recommendedName>
        <fullName evidence="1">Mycothiol-dependent maleylpyruvate isomerase metal-binding domain-containing protein</fullName>
    </recommendedName>
</protein>